<feature type="domain" description="Peptidase C1A papain C-terminal" evidence="6">
    <location>
        <begin position="129"/>
        <end position="339"/>
    </location>
</feature>
<evidence type="ECO:0000256" key="2">
    <source>
        <dbReference type="ARBA" id="ARBA00022670"/>
    </source>
</evidence>
<proteinExistence type="inferred from homology"/>
<evidence type="ECO:0000313" key="9">
    <source>
        <dbReference type="Proteomes" id="UP000639338"/>
    </source>
</evidence>
<keyword evidence="3" id="KW-0378">Hydrolase</keyword>
<organism evidence="8 9">
    <name type="scientific">Aphidius gifuensis</name>
    <name type="common">Parasitoid wasp</name>
    <dbReference type="NCBI Taxonomy" id="684658"/>
    <lineage>
        <taxon>Eukaryota</taxon>
        <taxon>Metazoa</taxon>
        <taxon>Ecdysozoa</taxon>
        <taxon>Arthropoda</taxon>
        <taxon>Hexapoda</taxon>
        <taxon>Insecta</taxon>
        <taxon>Pterygota</taxon>
        <taxon>Neoptera</taxon>
        <taxon>Endopterygota</taxon>
        <taxon>Hymenoptera</taxon>
        <taxon>Apocrita</taxon>
        <taxon>Ichneumonoidea</taxon>
        <taxon>Braconidae</taxon>
        <taxon>Aphidiinae</taxon>
        <taxon>Aphidius</taxon>
    </lineage>
</organism>
<evidence type="ECO:0000256" key="4">
    <source>
        <dbReference type="ARBA" id="ARBA00022807"/>
    </source>
</evidence>
<keyword evidence="5" id="KW-0812">Transmembrane</keyword>
<evidence type="ECO:0000256" key="5">
    <source>
        <dbReference type="SAM" id="Phobius"/>
    </source>
</evidence>
<evidence type="ECO:0000313" key="8">
    <source>
        <dbReference type="EMBL" id="KAF7989720.1"/>
    </source>
</evidence>
<sequence>MYYHIFFIYFLIIILNNQLAFGYFKKLPSELSEKLDECWCSYKATYGKEYTKKEEKKRRIAWENNLLEIHEHNLKKKAGLYKFILKANHLADLSTNEYNKKWVKLKVSRKRRICGNDIVGAVLDDPKKIPKSINWRDKGFNPDPVDQQNCGSCYAYSIVGSIQGQIFKMTNKTINLSVQQLVDCSSTSGNYGCSGGSLKNTLRYLERQGGLMKEESYPYIAQESSCKYQHKLKFVNVTSWGILTARDARKLEKALVEIGPIAVSINASPKTFQLYDHGIYDDQACSSDQVNHAMLLVGFTEEYWILKNWWTDKWGENGYMRVAKKNNLCGITNYAAFARISIISPNF</sequence>
<reference evidence="8 9" key="1">
    <citation type="submission" date="2020-08" db="EMBL/GenBank/DDBJ databases">
        <title>Aphidius gifuensis genome sequencing and assembly.</title>
        <authorList>
            <person name="Du Z."/>
        </authorList>
    </citation>
    <scope>NUCLEOTIDE SEQUENCE [LARGE SCALE GENOMIC DNA]</scope>
    <source>
        <strain evidence="8">YNYX2018</strain>
        <tissue evidence="8">Adults</tissue>
    </source>
</reference>
<dbReference type="CDD" id="cd02248">
    <property type="entry name" value="Peptidase_C1A"/>
    <property type="match status" value="1"/>
</dbReference>
<feature type="domain" description="Cathepsin propeptide inhibitor" evidence="7">
    <location>
        <begin position="39"/>
        <end position="98"/>
    </location>
</feature>
<dbReference type="EMBL" id="JACMRX010000005">
    <property type="protein sequence ID" value="KAF7989720.1"/>
    <property type="molecule type" value="Genomic_DNA"/>
</dbReference>
<dbReference type="AlphaFoldDB" id="A0A835CR14"/>
<dbReference type="Gene3D" id="3.90.70.10">
    <property type="entry name" value="Cysteine proteinases"/>
    <property type="match status" value="1"/>
</dbReference>
<comment type="similarity">
    <text evidence="1">Belongs to the peptidase C1 family.</text>
</comment>
<evidence type="ECO:0000259" key="6">
    <source>
        <dbReference type="SMART" id="SM00645"/>
    </source>
</evidence>
<dbReference type="InterPro" id="IPR039417">
    <property type="entry name" value="Peptidase_C1A_papain-like"/>
</dbReference>
<dbReference type="FunFam" id="3.90.70.10:FF:000006">
    <property type="entry name" value="Cathepsin S"/>
    <property type="match status" value="1"/>
</dbReference>
<dbReference type="Pfam" id="PF08246">
    <property type="entry name" value="Inhibitor_I29"/>
    <property type="match status" value="1"/>
</dbReference>
<evidence type="ECO:0000256" key="3">
    <source>
        <dbReference type="ARBA" id="ARBA00022801"/>
    </source>
</evidence>
<keyword evidence="2" id="KW-0645">Protease</keyword>
<name>A0A835CR14_APHGI</name>
<dbReference type="SMART" id="SM00645">
    <property type="entry name" value="Pept_C1"/>
    <property type="match status" value="1"/>
</dbReference>
<dbReference type="PRINTS" id="PR00705">
    <property type="entry name" value="PAPAIN"/>
</dbReference>
<feature type="transmembrane region" description="Helical" evidence="5">
    <location>
        <begin position="6"/>
        <end position="24"/>
    </location>
</feature>
<dbReference type="InterPro" id="IPR013201">
    <property type="entry name" value="Prot_inhib_I29"/>
</dbReference>
<accession>A0A835CR14</accession>
<dbReference type="SMART" id="SM00848">
    <property type="entry name" value="Inhibitor_I29"/>
    <property type="match status" value="1"/>
</dbReference>
<protein>
    <submittedName>
        <fullName evidence="8">Uncharacterized protein</fullName>
    </submittedName>
</protein>
<keyword evidence="5" id="KW-0472">Membrane</keyword>
<dbReference type="InterPro" id="IPR013128">
    <property type="entry name" value="Peptidase_C1A"/>
</dbReference>
<dbReference type="InterPro" id="IPR038765">
    <property type="entry name" value="Papain-like_cys_pep_sf"/>
</dbReference>
<dbReference type="Pfam" id="PF00112">
    <property type="entry name" value="Peptidase_C1"/>
    <property type="match status" value="1"/>
</dbReference>
<dbReference type="Proteomes" id="UP000639338">
    <property type="component" value="Unassembled WGS sequence"/>
</dbReference>
<dbReference type="SUPFAM" id="SSF54001">
    <property type="entry name" value="Cysteine proteinases"/>
    <property type="match status" value="1"/>
</dbReference>
<comment type="caution">
    <text evidence="8">The sequence shown here is derived from an EMBL/GenBank/DDBJ whole genome shotgun (WGS) entry which is preliminary data.</text>
</comment>
<dbReference type="PANTHER" id="PTHR12411">
    <property type="entry name" value="CYSTEINE PROTEASE FAMILY C1-RELATED"/>
    <property type="match status" value="1"/>
</dbReference>
<dbReference type="OrthoDB" id="190265at2759"/>
<keyword evidence="4" id="KW-0788">Thiol protease</keyword>
<evidence type="ECO:0000259" key="7">
    <source>
        <dbReference type="SMART" id="SM00848"/>
    </source>
</evidence>
<keyword evidence="5" id="KW-1133">Transmembrane helix</keyword>
<dbReference type="GO" id="GO:0008234">
    <property type="term" value="F:cysteine-type peptidase activity"/>
    <property type="evidence" value="ECO:0007669"/>
    <property type="project" value="UniProtKB-KW"/>
</dbReference>
<dbReference type="InterPro" id="IPR000668">
    <property type="entry name" value="Peptidase_C1A_C"/>
</dbReference>
<dbReference type="GO" id="GO:0006508">
    <property type="term" value="P:proteolysis"/>
    <property type="evidence" value="ECO:0007669"/>
    <property type="project" value="UniProtKB-KW"/>
</dbReference>
<evidence type="ECO:0000256" key="1">
    <source>
        <dbReference type="ARBA" id="ARBA00008455"/>
    </source>
</evidence>
<gene>
    <name evidence="8" type="ORF">HCN44_008394</name>
</gene>
<keyword evidence="9" id="KW-1185">Reference proteome</keyword>